<comment type="caution">
    <text evidence="2">The sequence shown here is derived from an EMBL/GenBank/DDBJ whole genome shotgun (WGS) entry which is preliminary data.</text>
</comment>
<evidence type="ECO:0000313" key="2">
    <source>
        <dbReference type="EMBL" id="MBB5430080.1"/>
    </source>
</evidence>
<reference evidence="2 3" key="1">
    <citation type="submission" date="2020-08" db="EMBL/GenBank/DDBJ databases">
        <title>Sequencing the genomes of 1000 actinobacteria strains.</title>
        <authorList>
            <person name="Klenk H.-P."/>
        </authorList>
    </citation>
    <scope>NUCLEOTIDE SEQUENCE [LARGE SCALE GENOMIC DNA]</scope>
    <source>
        <strain evidence="2 3">DSM 44551</strain>
    </source>
</reference>
<name>A0A7W8QI09_9ACTN</name>
<protein>
    <submittedName>
        <fullName evidence="2">Uncharacterized protein</fullName>
    </submittedName>
</protein>
<sequence length="305" mass="32819">MTAARQADRLVLPRAVTGVRVDHALRPGDGGDRIAFRADFDPVPGGKGKGFTVRVESAAGGGPVPAPLRSALIKAVREAWEDDYPRGPGYRTLVTIGGVEWSLSGDPLESRVVREAAGPAADEVLRVLPEDVPPTPVGRPALPRPPLPPRALRGVHVRYILQGACGPFAVTWTDVEPLPDGAGADDLVLVDDLPEETAQDGSFPEKSGPLPEEYREAFFTGMREAMERKGRGRPPFAVRVVLRDAVWHLVDSSEHGFRLAGVYTVLETLACFKEGRDPRPAGRRSPGIPGDPGGIPPMPRTRRRP</sequence>
<evidence type="ECO:0000313" key="3">
    <source>
        <dbReference type="Proteomes" id="UP000572635"/>
    </source>
</evidence>
<dbReference type="AlphaFoldDB" id="A0A7W8QI09"/>
<dbReference type="InterPro" id="IPR020568">
    <property type="entry name" value="Ribosomal_Su5_D2-typ_SF"/>
</dbReference>
<dbReference type="SUPFAM" id="SSF54211">
    <property type="entry name" value="Ribosomal protein S5 domain 2-like"/>
    <property type="match status" value="1"/>
</dbReference>
<dbReference type="RefSeq" id="WP_246528148.1">
    <property type="nucleotide sequence ID" value="NZ_BAAAJD010000107.1"/>
</dbReference>
<dbReference type="Gene3D" id="3.30.230.10">
    <property type="match status" value="1"/>
</dbReference>
<keyword evidence="3" id="KW-1185">Reference proteome</keyword>
<dbReference type="EMBL" id="JACHDB010000001">
    <property type="protein sequence ID" value="MBB5430080.1"/>
    <property type="molecule type" value="Genomic_DNA"/>
</dbReference>
<feature type="region of interest" description="Disordered" evidence="1">
    <location>
        <begin position="275"/>
        <end position="305"/>
    </location>
</feature>
<dbReference type="Proteomes" id="UP000572635">
    <property type="component" value="Unassembled WGS sequence"/>
</dbReference>
<dbReference type="InterPro" id="IPR014721">
    <property type="entry name" value="Ribsml_uS5_D2-typ_fold_subgr"/>
</dbReference>
<proteinExistence type="predicted"/>
<organism evidence="2 3">
    <name type="scientific">Nocardiopsis composta</name>
    <dbReference type="NCBI Taxonomy" id="157465"/>
    <lineage>
        <taxon>Bacteria</taxon>
        <taxon>Bacillati</taxon>
        <taxon>Actinomycetota</taxon>
        <taxon>Actinomycetes</taxon>
        <taxon>Streptosporangiales</taxon>
        <taxon>Nocardiopsidaceae</taxon>
        <taxon>Nocardiopsis</taxon>
    </lineage>
</organism>
<accession>A0A7W8QI09</accession>
<gene>
    <name evidence="2" type="ORF">HDA36_000164</name>
</gene>
<evidence type="ECO:0000256" key="1">
    <source>
        <dbReference type="SAM" id="MobiDB-lite"/>
    </source>
</evidence>